<dbReference type="NCBIfam" id="TIGR00239">
    <property type="entry name" value="2oxo_dh_E1"/>
    <property type="match status" value="1"/>
</dbReference>
<name>A0AA88XUQ9_PINIB</name>
<evidence type="ECO:0000256" key="3">
    <source>
        <dbReference type="ARBA" id="ARBA00022946"/>
    </source>
</evidence>
<dbReference type="NCBIfam" id="NF008907">
    <property type="entry name" value="PRK12270.1"/>
    <property type="match status" value="1"/>
</dbReference>
<comment type="similarity">
    <text evidence="2">Belongs to the alpha-ketoglutarate dehydrogenase family.</text>
</comment>
<dbReference type="GO" id="GO:0016624">
    <property type="term" value="F:oxidoreductase activity, acting on the aldehyde or oxo group of donors, disulfide as acceptor"/>
    <property type="evidence" value="ECO:0007669"/>
    <property type="project" value="InterPro"/>
</dbReference>
<dbReference type="Gene3D" id="3.40.50.11610">
    <property type="entry name" value="Multifunctional 2-oxoglutarate metabolism enzyme, C-terminal domain"/>
    <property type="match status" value="1"/>
</dbReference>
<keyword evidence="8" id="KW-1185">Reference proteome</keyword>
<evidence type="ECO:0000256" key="5">
    <source>
        <dbReference type="ARBA" id="ARBA00023052"/>
    </source>
</evidence>
<gene>
    <name evidence="7" type="ORF">FSP39_002811</name>
</gene>
<evidence type="ECO:0000256" key="2">
    <source>
        <dbReference type="ARBA" id="ARBA00006936"/>
    </source>
</evidence>
<evidence type="ECO:0000256" key="4">
    <source>
        <dbReference type="ARBA" id="ARBA00023002"/>
    </source>
</evidence>
<sequence length="887" mass="98983">MMVIAFSSINAEDPEKQVRRADHSNVYRLIEAYRKHGHKKASLDPLGFHSAQEVPELCPSEYGLSTDSGQQVALEGLYSSDKGSLTLAELINDLEHVYCGNAAAEFDHVETNEEKEWLSAAFESRSQSPISPDRKVAMAKLMLKCQAFDHFLANKFTTVKRYGGEGGESMMAVFDEIFWKSSQSGLSDIVICMPHRGRLNFLTCMLNFPPVIMFQKMRGQAEFPPGVKGTGDVLSHLYTSVDLQYDNKDIHVSLIPNPSHLEANNPVAVGKARAKQLLKGSGEYSEDKTSPVSDVLCVQVHGDASFSAQGIVAETFSIAECPHFRVGGSIHLIVNNQIGFTTEASRGRSSRYSSDQAKINGYPVFHVNADSPEEVMRVTSIAMDYKNKFQKDVVIDFICFRKYGHNELDDPTFTQPLMYNLIKSRQSIPDIYADKVVSDGLCEKKDLSQVVQDWNKNLNQDLSKAESHVPKPFHLHDQWSGIIQAPDAVSAWDTGVSIDVLKYVGARSVTVPNGFNVHPTIHKTHIERRLQKMADGVDLDWATAEALAFGSLLYQGYNVRVSGQDVGRGTFSHRHAMLVDQQSDDIHVPLNHIHDDQKGFIEMANSALSEEAVLGFEYGVSIEHPANLVVWEAQFGDFFNGAQIIIDTYIASGEDKWLLQSGLVMLLPHGMDGAGPEHSSCRMERFLQMTNSSEHKMDSDDVNLQIVNPTTPAQYFHLLRRQMVRNFRKPLVVVAPKVILRLPAATSSLAEMSSGTTFHPVLGDTQATPDKVTKVIFCSGKHFYTLQKERESRKIDNVAIVRLESLCPFPASELQKELKKYSKAKDFIWSQEEHRNMGAWSFISPRFENLVGVKLQYVGRDHLGTPAVGIGQIHQSEVKQLMIDSFS</sequence>
<organism evidence="7 8">
    <name type="scientific">Pinctada imbricata</name>
    <name type="common">Atlantic pearl-oyster</name>
    <name type="synonym">Pinctada martensii</name>
    <dbReference type="NCBI Taxonomy" id="66713"/>
    <lineage>
        <taxon>Eukaryota</taxon>
        <taxon>Metazoa</taxon>
        <taxon>Spiralia</taxon>
        <taxon>Lophotrochozoa</taxon>
        <taxon>Mollusca</taxon>
        <taxon>Bivalvia</taxon>
        <taxon>Autobranchia</taxon>
        <taxon>Pteriomorphia</taxon>
        <taxon>Pterioida</taxon>
        <taxon>Pterioidea</taxon>
        <taxon>Pteriidae</taxon>
        <taxon>Pinctada</taxon>
    </lineage>
</organism>
<feature type="domain" description="Transketolase-like pyrimidine-binding" evidence="6">
    <location>
        <begin position="539"/>
        <end position="742"/>
    </location>
</feature>
<evidence type="ECO:0000313" key="7">
    <source>
        <dbReference type="EMBL" id="KAK3092434.1"/>
    </source>
</evidence>
<dbReference type="InterPro" id="IPR001017">
    <property type="entry name" value="DH_E1"/>
</dbReference>
<dbReference type="Gene3D" id="3.40.50.12470">
    <property type="match status" value="1"/>
</dbReference>
<keyword evidence="4" id="KW-0560">Oxidoreductase</keyword>
<comment type="cofactor">
    <cofactor evidence="1">
        <name>thiamine diphosphate</name>
        <dbReference type="ChEBI" id="CHEBI:58937"/>
    </cofactor>
</comment>
<accession>A0AA88XUQ9</accession>
<evidence type="ECO:0000256" key="1">
    <source>
        <dbReference type="ARBA" id="ARBA00001964"/>
    </source>
</evidence>
<dbReference type="GO" id="GO:0030976">
    <property type="term" value="F:thiamine pyrophosphate binding"/>
    <property type="evidence" value="ECO:0007669"/>
    <property type="project" value="InterPro"/>
</dbReference>
<proteinExistence type="inferred from homology"/>
<comment type="caution">
    <text evidence="7">The sequence shown here is derived from an EMBL/GenBank/DDBJ whole genome shotgun (WGS) entry which is preliminary data.</text>
</comment>
<dbReference type="PIRSF" id="PIRSF000157">
    <property type="entry name" value="Oxoglu_dh_E1"/>
    <property type="match status" value="1"/>
</dbReference>
<dbReference type="EMBL" id="VSWD01000009">
    <property type="protein sequence ID" value="KAK3092434.1"/>
    <property type="molecule type" value="Genomic_DNA"/>
</dbReference>
<dbReference type="InterPro" id="IPR042179">
    <property type="entry name" value="KGD_C_sf"/>
</dbReference>
<dbReference type="NCBIfam" id="NF006914">
    <property type="entry name" value="PRK09404.1"/>
    <property type="match status" value="1"/>
</dbReference>
<protein>
    <recommendedName>
        <fullName evidence="6">Transketolase-like pyrimidine-binding domain-containing protein</fullName>
    </recommendedName>
</protein>
<dbReference type="PANTHER" id="PTHR23152:SF4">
    <property type="entry name" value="2-OXOADIPATE DEHYDROGENASE COMPLEX COMPONENT E1"/>
    <property type="match status" value="1"/>
</dbReference>
<dbReference type="CDD" id="cd02016">
    <property type="entry name" value="TPP_E1_OGDC_like"/>
    <property type="match status" value="1"/>
</dbReference>
<dbReference type="Gene3D" id="1.10.287.1150">
    <property type="entry name" value="TPP helical domain"/>
    <property type="match status" value="1"/>
</dbReference>
<dbReference type="InterPro" id="IPR011603">
    <property type="entry name" value="2oxoglutarate_DH_E1"/>
</dbReference>
<dbReference type="Proteomes" id="UP001186944">
    <property type="component" value="Unassembled WGS sequence"/>
</dbReference>
<dbReference type="InterPro" id="IPR005475">
    <property type="entry name" value="Transketolase-like_Pyr-bd"/>
</dbReference>
<dbReference type="Gene3D" id="3.40.50.970">
    <property type="match status" value="1"/>
</dbReference>
<dbReference type="InterPro" id="IPR029061">
    <property type="entry name" value="THDP-binding"/>
</dbReference>
<dbReference type="Pfam" id="PF16870">
    <property type="entry name" value="OxoGdeHyase_C"/>
    <property type="match status" value="1"/>
</dbReference>
<dbReference type="AlphaFoldDB" id="A0AA88XUQ9"/>
<dbReference type="InterPro" id="IPR031717">
    <property type="entry name" value="ODO-1/KGD_C"/>
</dbReference>
<dbReference type="PANTHER" id="PTHR23152">
    <property type="entry name" value="2-OXOGLUTARATE DEHYDROGENASE"/>
    <property type="match status" value="1"/>
</dbReference>
<dbReference type="Pfam" id="PF02779">
    <property type="entry name" value="Transket_pyr"/>
    <property type="match status" value="1"/>
</dbReference>
<evidence type="ECO:0000259" key="6">
    <source>
        <dbReference type="SMART" id="SM00861"/>
    </source>
</evidence>
<dbReference type="SMART" id="SM00861">
    <property type="entry name" value="Transket_pyr"/>
    <property type="match status" value="1"/>
</dbReference>
<reference evidence="7" key="1">
    <citation type="submission" date="2019-08" db="EMBL/GenBank/DDBJ databases">
        <title>The improved chromosome-level genome for the pearl oyster Pinctada fucata martensii using PacBio sequencing and Hi-C.</title>
        <authorList>
            <person name="Zheng Z."/>
        </authorList>
    </citation>
    <scope>NUCLEOTIDE SEQUENCE</scope>
    <source>
        <strain evidence="7">ZZ-2019</strain>
        <tissue evidence="7">Adductor muscle</tissue>
    </source>
</reference>
<keyword evidence="3" id="KW-0809">Transit peptide</keyword>
<dbReference type="Pfam" id="PF00676">
    <property type="entry name" value="E1_dh"/>
    <property type="match status" value="1"/>
</dbReference>
<keyword evidence="5" id="KW-0786">Thiamine pyrophosphate</keyword>
<dbReference type="SUPFAM" id="SSF52518">
    <property type="entry name" value="Thiamin diphosphate-binding fold (THDP-binding)"/>
    <property type="match status" value="2"/>
</dbReference>
<evidence type="ECO:0000313" key="8">
    <source>
        <dbReference type="Proteomes" id="UP001186944"/>
    </source>
</evidence>